<feature type="compositionally biased region" description="Polar residues" evidence="1">
    <location>
        <begin position="201"/>
        <end position="213"/>
    </location>
</feature>
<organism evidence="2 3">
    <name type="scientific">Amycolatopsis heterodermiae</name>
    <dbReference type="NCBI Taxonomy" id="3110235"/>
    <lineage>
        <taxon>Bacteria</taxon>
        <taxon>Bacillati</taxon>
        <taxon>Actinomycetota</taxon>
        <taxon>Actinomycetes</taxon>
        <taxon>Pseudonocardiales</taxon>
        <taxon>Pseudonocardiaceae</taxon>
        <taxon>Amycolatopsis</taxon>
    </lineage>
</organism>
<evidence type="ECO:0000313" key="2">
    <source>
        <dbReference type="EMBL" id="MEA5366110.1"/>
    </source>
</evidence>
<accession>A0ABU5RJV9</accession>
<gene>
    <name evidence="2" type="ORF">VA596_41740</name>
</gene>
<feature type="compositionally biased region" description="Pro residues" evidence="1">
    <location>
        <begin position="235"/>
        <end position="245"/>
    </location>
</feature>
<comment type="caution">
    <text evidence="2">The sequence shown here is derived from an EMBL/GenBank/DDBJ whole genome shotgun (WGS) entry which is preliminary data.</text>
</comment>
<dbReference type="Proteomes" id="UP001304298">
    <property type="component" value="Unassembled WGS sequence"/>
</dbReference>
<reference evidence="2 3" key="1">
    <citation type="submission" date="2023-12" db="EMBL/GenBank/DDBJ databases">
        <title>Amycolatopsis sp. V23-08.</title>
        <authorList>
            <person name="Somphong A."/>
        </authorList>
    </citation>
    <scope>NUCLEOTIDE SEQUENCE [LARGE SCALE GENOMIC DNA]</scope>
    <source>
        <strain evidence="2 3">V23-08</strain>
    </source>
</reference>
<evidence type="ECO:0000313" key="3">
    <source>
        <dbReference type="Proteomes" id="UP001304298"/>
    </source>
</evidence>
<evidence type="ECO:0000256" key="1">
    <source>
        <dbReference type="SAM" id="MobiDB-lite"/>
    </source>
</evidence>
<protein>
    <submittedName>
        <fullName evidence="2">Uncharacterized protein</fullName>
    </submittedName>
</protein>
<proteinExistence type="predicted"/>
<name>A0ABU5RJV9_9PSEU</name>
<feature type="compositionally biased region" description="Polar residues" evidence="1">
    <location>
        <begin position="173"/>
        <end position="185"/>
    </location>
</feature>
<keyword evidence="3" id="KW-1185">Reference proteome</keyword>
<dbReference type="RefSeq" id="WP_323335124.1">
    <property type="nucleotide sequence ID" value="NZ_JAYFSI010000014.1"/>
</dbReference>
<dbReference type="EMBL" id="JAYFSI010000014">
    <property type="protein sequence ID" value="MEA5366110.1"/>
    <property type="molecule type" value="Genomic_DNA"/>
</dbReference>
<feature type="region of interest" description="Disordered" evidence="1">
    <location>
        <begin position="171"/>
        <end position="245"/>
    </location>
</feature>
<sequence length="245" mass="24552">MRSRIAIVAFILSVVAVVAAVWATVSPIVVKQDAAAVQSQAKTLADQVAEACAKGGPAAAELVQRGACAKAAEVKDQAPVAQASVQPDPAQLRQAAKTAVAEYCAAPTHPCRGSDGSTPPFEAIVDAVVAKIPAPKNGDDGQDGANATATQVASAVAAYCGQPDEPCRGKAGTNGTNGQTPTCVSEPSECRGADGQPPAGWTTTYPDGSTGSCTRAPDFDPAAPRYTCTRSAPPSTDPPLPLGGS</sequence>